<dbReference type="Proteomes" id="UP000053641">
    <property type="component" value="Unassembled WGS sequence"/>
</dbReference>
<proteinExistence type="predicted"/>
<name>A0A099Z5Y5_TINGU</name>
<evidence type="ECO:0000313" key="1">
    <source>
        <dbReference type="EMBL" id="KGL77117.1"/>
    </source>
</evidence>
<organism evidence="1 2">
    <name type="scientific">Tinamus guttatus</name>
    <name type="common">White-throated tinamou</name>
    <dbReference type="NCBI Taxonomy" id="94827"/>
    <lineage>
        <taxon>Eukaryota</taxon>
        <taxon>Metazoa</taxon>
        <taxon>Chordata</taxon>
        <taxon>Craniata</taxon>
        <taxon>Vertebrata</taxon>
        <taxon>Euteleostomi</taxon>
        <taxon>Archelosauria</taxon>
        <taxon>Archosauria</taxon>
        <taxon>Dinosauria</taxon>
        <taxon>Saurischia</taxon>
        <taxon>Theropoda</taxon>
        <taxon>Coelurosauria</taxon>
        <taxon>Aves</taxon>
        <taxon>Palaeognathae</taxon>
        <taxon>Tinamiformes</taxon>
        <taxon>Tinamidae</taxon>
        <taxon>Tinamus</taxon>
    </lineage>
</organism>
<accession>A0A099Z5Y5</accession>
<gene>
    <name evidence="1" type="ORF">N309_10274</name>
</gene>
<reference evidence="1 2" key="1">
    <citation type="submission" date="2014-06" db="EMBL/GenBank/DDBJ databases">
        <title>Genome evolution of avian class.</title>
        <authorList>
            <person name="Zhang G."/>
            <person name="Li C."/>
        </authorList>
    </citation>
    <scope>NUCLEOTIDE SEQUENCE [LARGE SCALE GENOMIC DNA]</scope>
    <source>
        <strain evidence="1">BGI_N309</strain>
    </source>
</reference>
<protein>
    <submittedName>
        <fullName evidence="1">Uncharacterized protein</fullName>
    </submittedName>
</protein>
<dbReference type="EMBL" id="KL889719">
    <property type="protein sequence ID" value="KGL77117.1"/>
    <property type="molecule type" value="Genomic_DNA"/>
</dbReference>
<sequence>EEESFCENIQNLCTKRSVYFDIHIHPTYIYCTHARTHTRTHTHPWDLTH</sequence>
<evidence type="ECO:0000313" key="2">
    <source>
        <dbReference type="Proteomes" id="UP000053641"/>
    </source>
</evidence>
<feature type="non-terminal residue" evidence="1">
    <location>
        <position position="49"/>
    </location>
</feature>
<feature type="non-terminal residue" evidence="1">
    <location>
        <position position="1"/>
    </location>
</feature>
<dbReference type="AlphaFoldDB" id="A0A099Z5Y5"/>
<keyword evidence="2" id="KW-1185">Reference proteome</keyword>